<dbReference type="RefSeq" id="WP_011002397.1">
    <property type="nucleotide sequence ID" value="NC_003295.1"/>
</dbReference>
<gene>
    <name evidence="1" type="ordered locus">RSc2480</name>
</gene>
<keyword evidence="2" id="KW-1185">Reference proteome</keyword>
<accession>Q8XWJ4</accession>
<evidence type="ECO:0000313" key="1">
    <source>
        <dbReference type="EMBL" id="CAD16187.1"/>
    </source>
</evidence>
<reference evidence="1 2" key="1">
    <citation type="journal article" date="2002" name="Nature">
        <title>Genome sequence of the plant pathogen Ralstonia solanacearum.</title>
        <authorList>
            <person name="Salanoubat M."/>
            <person name="Genin S."/>
            <person name="Artiguenave F."/>
            <person name="Gouzy J."/>
            <person name="Mangenot S."/>
            <person name="Arlat M."/>
            <person name="Billault A."/>
            <person name="Brottier P."/>
            <person name="Camus J.C."/>
            <person name="Cattolico L."/>
            <person name="Chandler M."/>
            <person name="Choisne N."/>
            <person name="Claudel-Renard C."/>
            <person name="Cunnac S."/>
            <person name="Demange N."/>
            <person name="Gaspin C."/>
            <person name="Lavie M."/>
            <person name="Moisan A."/>
            <person name="Robert C."/>
            <person name="Saurin W."/>
            <person name="Schiex T."/>
            <person name="Siguier P."/>
            <person name="Thebault P."/>
            <person name="Whalen M."/>
            <person name="Wincker P."/>
            <person name="Levy M."/>
            <person name="Weissenbach J."/>
            <person name="Boucher C.A."/>
        </authorList>
    </citation>
    <scope>NUCLEOTIDE SEQUENCE [LARGE SCALE GENOMIC DNA]</scope>
    <source>
        <strain evidence="2">ATCC BAA-1114 / GMI1000</strain>
    </source>
</reference>
<evidence type="ECO:0000313" key="2">
    <source>
        <dbReference type="Proteomes" id="UP000001436"/>
    </source>
</evidence>
<name>Q8XWJ4_RALN1</name>
<dbReference type="AlphaFoldDB" id="Q8XWJ4"/>
<dbReference type="EMBL" id="AL646052">
    <property type="protein sequence ID" value="CAD16187.1"/>
    <property type="molecule type" value="Genomic_DNA"/>
</dbReference>
<dbReference type="KEGG" id="rso:RSc2480"/>
<dbReference type="HOGENOM" id="CLU_213755_0_0_4"/>
<dbReference type="Proteomes" id="UP000001436">
    <property type="component" value="Chromosome"/>
</dbReference>
<organism evidence="1 2">
    <name type="scientific">Ralstonia nicotianae (strain ATCC BAA-1114 / GMI1000)</name>
    <name type="common">Ralstonia solanacearum</name>
    <dbReference type="NCBI Taxonomy" id="267608"/>
    <lineage>
        <taxon>Bacteria</taxon>
        <taxon>Pseudomonadati</taxon>
        <taxon>Pseudomonadota</taxon>
        <taxon>Betaproteobacteria</taxon>
        <taxon>Burkholderiales</taxon>
        <taxon>Burkholderiaceae</taxon>
        <taxon>Ralstonia</taxon>
        <taxon>Ralstonia solanacearum species complex</taxon>
    </lineage>
</organism>
<dbReference type="STRING" id="267608.RSc2480"/>
<proteinExistence type="predicted"/>
<dbReference type="EnsemblBacteria" id="CAD16187">
    <property type="protein sequence ID" value="CAD16187"/>
    <property type="gene ID" value="RSc2480"/>
</dbReference>
<protein>
    <submittedName>
        <fullName evidence="1">Uncharacterized protein</fullName>
    </submittedName>
</protein>
<sequence length="53" mass="6127">MPIREAVYLVQNGFPFEVAFSLEDRYRQAFAIIAGELKGGKFNWQNMEWDGDA</sequence>